<evidence type="ECO:0000256" key="1">
    <source>
        <dbReference type="SAM" id="MobiDB-lite"/>
    </source>
</evidence>
<reference evidence="3" key="2">
    <citation type="submission" date="2010-01" db="EMBL/GenBank/DDBJ databases">
        <title>The complete genome of Geodermatophilus obscurus DSM 43160.</title>
        <authorList>
            <consortium name="US DOE Joint Genome Institute (JGI-PGF)"/>
            <person name="Lucas S."/>
            <person name="Copeland A."/>
            <person name="Lapidus A."/>
            <person name="Glavina del Rio T."/>
            <person name="Dalin E."/>
            <person name="Tice H."/>
            <person name="Bruce D."/>
            <person name="Goodwin L."/>
            <person name="Pitluck S."/>
            <person name="Kyrpides N."/>
            <person name="Mavromatis K."/>
            <person name="Ivanova N."/>
            <person name="Munk A.C."/>
            <person name="Brettin T."/>
            <person name="Detter J.C."/>
            <person name="Han C."/>
            <person name="Larimer F."/>
            <person name="Land M."/>
            <person name="Hauser L."/>
            <person name="Markowitz V."/>
            <person name="Cheng J.-F."/>
            <person name="Hugenholtz P."/>
            <person name="Woyke T."/>
            <person name="Wu D."/>
            <person name="Jando M."/>
            <person name="Schneider S."/>
            <person name="Klenk H.-P."/>
            <person name="Eisen J.A."/>
        </authorList>
    </citation>
    <scope>NUCLEOTIDE SEQUENCE [LARGE SCALE GENOMIC DNA]</scope>
    <source>
        <strain evidence="3">ATCC 25078 / DSM 43160 / JCM 3152 / KCC A-0152 / KCTC 9177 / NBRC 13315 / NRRL B-3577 / G-20</strain>
    </source>
</reference>
<organism evidence="2 3">
    <name type="scientific">Geodermatophilus obscurus (strain ATCC 25078 / DSM 43160 / JCM 3152 / CCUG 61914 / KCC A-0152 / KCTC 9177 / NBRC 13315 / NRRL B-3577 / G-20)</name>
    <dbReference type="NCBI Taxonomy" id="526225"/>
    <lineage>
        <taxon>Bacteria</taxon>
        <taxon>Bacillati</taxon>
        <taxon>Actinomycetota</taxon>
        <taxon>Actinomycetes</taxon>
        <taxon>Geodermatophilales</taxon>
        <taxon>Geodermatophilaceae</taxon>
        <taxon>Geodermatophilus</taxon>
    </lineage>
</organism>
<evidence type="ECO:0000313" key="2">
    <source>
        <dbReference type="EMBL" id="ADB75536.1"/>
    </source>
</evidence>
<name>D2S7S7_GEOOG</name>
<keyword evidence="3" id="KW-1185">Reference proteome</keyword>
<dbReference type="HOGENOM" id="CLU_3328309_0_0_11"/>
<dbReference type="AlphaFoldDB" id="D2S7S7"/>
<evidence type="ECO:0000313" key="3">
    <source>
        <dbReference type="Proteomes" id="UP000001382"/>
    </source>
</evidence>
<sequence length="38" mass="4221">MDDTPGAEESYSDQYGNALRTVAHRAGRRRTSEASDLH</sequence>
<proteinExistence type="predicted"/>
<reference evidence="2 3" key="1">
    <citation type="journal article" date="2010" name="Stand. Genomic Sci.">
        <title>Complete genome sequence of Geodermatophilus obscurus type strain (G-20).</title>
        <authorList>
            <person name="Ivanova N."/>
            <person name="Sikorski J."/>
            <person name="Jando M."/>
            <person name="Munk C."/>
            <person name="Lapidus A."/>
            <person name="Glavina Del Rio T."/>
            <person name="Copeland A."/>
            <person name="Tice H."/>
            <person name="Cheng J.-F."/>
            <person name="Lucas S."/>
            <person name="Chen F."/>
            <person name="Nolan M."/>
            <person name="Bruce D."/>
            <person name="Goodwin L."/>
            <person name="Pitluck S."/>
            <person name="Mavromatis K."/>
            <person name="Mikhailova N."/>
            <person name="Pati A."/>
            <person name="Chen A."/>
            <person name="Palaniappan K."/>
            <person name="Land M."/>
            <person name="Hauser L."/>
            <person name="Chang Y.-J."/>
            <person name="Jeffries C.D."/>
            <person name="Meincke L."/>
            <person name="Brettin T."/>
            <person name="Detter J.C."/>
            <person name="Detter J.C."/>
            <person name="Rohde M."/>
            <person name="Goeker M."/>
            <person name="Bristow J."/>
            <person name="Eisen J.A."/>
            <person name="Markowitz V."/>
            <person name="Hugenholtz P."/>
            <person name="Kyrpides N.C."/>
            <person name="Klenk H.-P."/>
        </authorList>
    </citation>
    <scope>NUCLEOTIDE SEQUENCE [LARGE SCALE GENOMIC DNA]</scope>
    <source>
        <strain evidence="3">ATCC 25078 / DSM 43160 / JCM 3152 / KCC A-0152 / KCTC 9177 / NBRC 13315 / NRRL B-3577 / G-20</strain>
    </source>
</reference>
<protein>
    <submittedName>
        <fullName evidence="2">Uncharacterized protein</fullName>
    </submittedName>
</protein>
<feature type="region of interest" description="Disordered" evidence="1">
    <location>
        <begin position="1"/>
        <end position="38"/>
    </location>
</feature>
<gene>
    <name evidence="2" type="ordered locus">Gobs_2918</name>
</gene>
<dbReference type="KEGG" id="gob:Gobs_2918"/>
<dbReference type="EMBL" id="CP001867">
    <property type="protein sequence ID" value="ADB75536.1"/>
    <property type="molecule type" value="Genomic_DNA"/>
</dbReference>
<dbReference type="Proteomes" id="UP000001382">
    <property type="component" value="Chromosome"/>
</dbReference>
<accession>D2S7S7</accession>